<dbReference type="KEGG" id="aak:AA2016_1047"/>
<accession>A0AAC8YKA4</accession>
<evidence type="ECO:0000313" key="4">
    <source>
        <dbReference type="EMBL" id="MBB3707274.1"/>
    </source>
</evidence>
<dbReference type="RefSeq" id="WP_067956186.1">
    <property type="nucleotide sequence ID" value="NZ_CP015005.1"/>
</dbReference>
<name>A0AAC8YKA4_AMIAI</name>
<evidence type="ECO:0000313" key="6">
    <source>
        <dbReference type="Proteomes" id="UP000577697"/>
    </source>
</evidence>
<keyword evidence="6" id="KW-1185">Reference proteome</keyword>
<dbReference type="Pfam" id="PF11089">
    <property type="entry name" value="SyrA"/>
    <property type="match status" value="1"/>
</dbReference>
<dbReference type="AlphaFoldDB" id="A0AAC8YKA4"/>
<evidence type="ECO:0000313" key="3">
    <source>
        <dbReference type="EMBL" id="AMS39985.1"/>
    </source>
</evidence>
<keyword evidence="2" id="KW-1133">Transmembrane helix</keyword>
<keyword evidence="2" id="KW-0812">Transmembrane</keyword>
<organism evidence="3 5">
    <name type="scientific">Aminobacter aminovorans</name>
    <name type="common">Chelatobacter heintzii</name>
    <dbReference type="NCBI Taxonomy" id="83263"/>
    <lineage>
        <taxon>Bacteria</taxon>
        <taxon>Pseudomonadati</taxon>
        <taxon>Pseudomonadota</taxon>
        <taxon>Alphaproteobacteria</taxon>
        <taxon>Hyphomicrobiales</taxon>
        <taxon>Phyllobacteriaceae</taxon>
        <taxon>Aminobacter</taxon>
    </lineage>
</organism>
<reference evidence="4 6" key="2">
    <citation type="submission" date="2020-08" db="EMBL/GenBank/DDBJ databases">
        <title>Genomic Encyclopedia of Type Strains, Phase IV (KMG-IV): sequencing the most valuable type-strain genomes for metagenomic binning, comparative biology and taxonomic classification.</title>
        <authorList>
            <person name="Goeker M."/>
        </authorList>
    </citation>
    <scope>NUCLEOTIDE SEQUENCE [LARGE SCALE GENOMIC DNA]</scope>
    <source>
        <strain evidence="4 6">DSM 10368</strain>
    </source>
</reference>
<keyword evidence="2" id="KW-0472">Membrane</keyword>
<dbReference type="Proteomes" id="UP000577697">
    <property type="component" value="Unassembled WGS sequence"/>
</dbReference>
<feature type="region of interest" description="Disordered" evidence="1">
    <location>
        <begin position="60"/>
        <end position="89"/>
    </location>
</feature>
<dbReference type="EMBL" id="CP015005">
    <property type="protein sequence ID" value="AMS39985.1"/>
    <property type="molecule type" value="Genomic_DNA"/>
</dbReference>
<reference evidence="3 5" key="1">
    <citation type="submission" date="2016-03" db="EMBL/GenBank/DDBJ databases">
        <title>Complete genome of Aminobacter aminovorans KCTC 2477.</title>
        <authorList>
            <person name="Kim K.M."/>
        </authorList>
    </citation>
    <scope>NUCLEOTIDE SEQUENCE [LARGE SCALE GENOMIC DNA]</scope>
    <source>
        <strain evidence="3 5">KCTC 2477</strain>
    </source>
</reference>
<dbReference type="InterPro" id="IPR024239">
    <property type="entry name" value="SyrA"/>
</dbReference>
<proteinExistence type="predicted"/>
<gene>
    <name evidence="3" type="ORF">AA2016_1047</name>
    <name evidence="4" type="ORF">FHS67_003602</name>
</gene>
<dbReference type="Proteomes" id="UP000075755">
    <property type="component" value="Chromosome"/>
</dbReference>
<evidence type="ECO:0000256" key="1">
    <source>
        <dbReference type="SAM" id="MobiDB-lite"/>
    </source>
</evidence>
<evidence type="ECO:0000256" key="2">
    <source>
        <dbReference type="SAM" id="Phobius"/>
    </source>
</evidence>
<sequence length="89" mass="9250">MTLPKFVFGMAMVIAVVALWSYMDAAGWGTILLRAVICAVVLQVGYFLVVLAMVARAGPKPVETGKSKTAAEGTATVPADDLTPKGSAH</sequence>
<evidence type="ECO:0000313" key="5">
    <source>
        <dbReference type="Proteomes" id="UP000075755"/>
    </source>
</evidence>
<protein>
    <submittedName>
        <fullName evidence="3">Exopolysaccharide production repressor ExoX</fullName>
    </submittedName>
    <submittedName>
        <fullName evidence="4">Exopolysaccharide production repressor protein</fullName>
    </submittedName>
</protein>
<feature type="transmembrane region" description="Helical" evidence="2">
    <location>
        <begin position="35"/>
        <end position="55"/>
    </location>
</feature>
<feature type="transmembrane region" description="Helical" evidence="2">
    <location>
        <begin position="6"/>
        <end position="23"/>
    </location>
</feature>
<dbReference type="EMBL" id="JACICB010000012">
    <property type="protein sequence ID" value="MBB3707274.1"/>
    <property type="molecule type" value="Genomic_DNA"/>
</dbReference>